<proteinExistence type="predicted"/>
<gene>
    <name evidence="1" type="ordered locus">VIT_07s0031g02470</name>
</gene>
<evidence type="ECO:0000313" key="2">
    <source>
        <dbReference type="Proteomes" id="UP000009183"/>
    </source>
</evidence>
<evidence type="ECO:0000313" key="1">
    <source>
        <dbReference type="EMBL" id="CCB47154.1"/>
    </source>
</evidence>
<dbReference type="InParanoid" id="F6H4E3"/>
<accession>F6H4E3</accession>
<dbReference type="HOGENOM" id="CLU_2927327_0_0_1"/>
<reference evidence="2" key="1">
    <citation type="journal article" date="2007" name="Nature">
        <title>The grapevine genome sequence suggests ancestral hexaploidization in major angiosperm phyla.</title>
        <authorList>
            <consortium name="The French-Italian Public Consortium for Grapevine Genome Characterization."/>
            <person name="Jaillon O."/>
            <person name="Aury J.-M."/>
            <person name="Noel B."/>
            <person name="Policriti A."/>
            <person name="Clepet C."/>
            <person name="Casagrande A."/>
            <person name="Choisne N."/>
            <person name="Aubourg S."/>
            <person name="Vitulo N."/>
            <person name="Jubin C."/>
            <person name="Vezzi A."/>
            <person name="Legeai F."/>
            <person name="Hugueney P."/>
            <person name="Dasilva C."/>
            <person name="Horner D."/>
            <person name="Mica E."/>
            <person name="Jublot D."/>
            <person name="Poulain J."/>
            <person name="Bruyere C."/>
            <person name="Billault A."/>
            <person name="Segurens B."/>
            <person name="Gouyvenoux M."/>
            <person name="Ugarte E."/>
            <person name="Cattonaro F."/>
            <person name="Anthouard V."/>
            <person name="Vico V."/>
            <person name="Del Fabbro C."/>
            <person name="Alaux M."/>
            <person name="Di Gaspero G."/>
            <person name="Dumas V."/>
            <person name="Felice N."/>
            <person name="Paillard S."/>
            <person name="Juman I."/>
            <person name="Moroldo M."/>
            <person name="Scalabrin S."/>
            <person name="Canaguier A."/>
            <person name="Le Clainche I."/>
            <person name="Malacrida G."/>
            <person name="Durand E."/>
            <person name="Pesole G."/>
            <person name="Laucou V."/>
            <person name="Chatelet P."/>
            <person name="Merdinoglu D."/>
            <person name="Delledonne M."/>
            <person name="Pezzotti M."/>
            <person name="Lecharny A."/>
            <person name="Scarpelli C."/>
            <person name="Artiguenave F."/>
            <person name="Pe M.E."/>
            <person name="Valle G."/>
            <person name="Morgante M."/>
            <person name="Caboche M."/>
            <person name="Adam-Blondon A.-F."/>
            <person name="Weissenbach J."/>
            <person name="Quetier F."/>
            <person name="Wincker P."/>
        </authorList>
    </citation>
    <scope>NUCLEOTIDE SEQUENCE [LARGE SCALE GENOMIC DNA]</scope>
    <source>
        <strain evidence="2">cv. Pinot noir / PN40024</strain>
    </source>
</reference>
<keyword evidence="2" id="KW-1185">Reference proteome</keyword>
<dbReference type="AlphaFoldDB" id="F6H4E3"/>
<sequence>MALNMGMLASYDQSVEFFKDFLGLGEASIVVGPSAVSGSREGGGRQCCGERYFEKEKLGQL</sequence>
<organism evidence="1 2">
    <name type="scientific">Vitis vinifera</name>
    <name type="common">Grape</name>
    <dbReference type="NCBI Taxonomy" id="29760"/>
    <lineage>
        <taxon>Eukaryota</taxon>
        <taxon>Viridiplantae</taxon>
        <taxon>Streptophyta</taxon>
        <taxon>Embryophyta</taxon>
        <taxon>Tracheophyta</taxon>
        <taxon>Spermatophyta</taxon>
        <taxon>Magnoliopsida</taxon>
        <taxon>eudicotyledons</taxon>
        <taxon>Gunneridae</taxon>
        <taxon>Pentapetalae</taxon>
        <taxon>rosids</taxon>
        <taxon>Vitales</taxon>
        <taxon>Vitaceae</taxon>
        <taxon>Viteae</taxon>
        <taxon>Vitis</taxon>
    </lineage>
</organism>
<dbReference type="EMBL" id="FN595233">
    <property type="protein sequence ID" value="CCB47154.1"/>
    <property type="molecule type" value="Genomic_DNA"/>
</dbReference>
<dbReference type="PaxDb" id="29760-VIT_07s0031g02470.t01"/>
<dbReference type="Proteomes" id="UP000009183">
    <property type="component" value="Chromosome 7"/>
</dbReference>
<name>F6H4E3_VITVI</name>
<protein>
    <submittedName>
        <fullName evidence="1">Uncharacterized protein</fullName>
    </submittedName>
</protein>